<reference evidence="2" key="1">
    <citation type="submission" date="2020-03" db="EMBL/GenBank/DDBJ databases">
        <title>Site-based positive gene gene selection in Geosmithia morbida across the United States reveals a broad range of putative effectors and factors for local host and environmental adapation.</title>
        <authorList>
            <person name="Onufrak A."/>
            <person name="Murdoch R.W."/>
            <person name="Gazis R."/>
            <person name="Huff M."/>
            <person name="Staton M."/>
            <person name="Klingeman W."/>
            <person name="Hadziabdic D."/>
        </authorList>
    </citation>
    <scope>NUCLEOTIDE SEQUENCE</scope>
    <source>
        <strain evidence="2">1262</strain>
    </source>
</reference>
<feature type="compositionally biased region" description="Low complexity" evidence="1">
    <location>
        <begin position="230"/>
        <end position="248"/>
    </location>
</feature>
<dbReference type="InterPro" id="IPR028322">
    <property type="entry name" value="PNRC-like_rgn"/>
</dbReference>
<evidence type="ECO:0000313" key="2">
    <source>
        <dbReference type="EMBL" id="KAF4120287.1"/>
    </source>
</evidence>
<proteinExistence type="predicted"/>
<protein>
    <recommendedName>
        <fullName evidence="4">Proteophosphoglycan 5</fullName>
    </recommendedName>
</protein>
<feature type="compositionally biased region" description="Polar residues" evidence="1">
    <location>
        <begin position="1"/>
        <end position="15"/>
    </location>
</feature>
<feature type="region of interest" description="Disordered" evidence="1">
    <location>
        <begin position="1"/>
        <end position="124"/>
    </location>
</feature>
<dbReference type="AlphaFoldDB" id="A0A9P5CZB3"/>
<keyword evidence="3" id="KW-1185">Reference proteome</keyword>
<dbReference type="GeneID" id="55969316"/>
<dbReference type="Pfam" id="PF15365">
    <property type="entry name" value="PNRC"/>
    <property type="match status" value="1"/>
</dbReference>
<dbReference type="RefSeq" id="XP_035318939.1">
    <property type="nucleotide sequence ID" value="XM_035465064.1"/>
</dbReference>
<sequence>MVASITPVQHTQRPAATTARMSEEPSPAQPKPTPNRRRQGRNGGRNGAQKSYASENDAGLVNVSRPDTTPQTPDKNNHGNNSRQRPRTKSARKNNNNNVAASTSPEPDQPAMNSHYRNTPSRSVAPASVSNAIAYAGATFHASPAPSALPMPSFVSKGSVTPTESPASKAAVYGAHGHHQSFPQQPSPPATDTDVPTPQRRLTGLGASDSPLDFMFKAHREEKERQRYNGPSGQQQQQSAPPMTTPSSNESPSVLAGFHRGSMSMPHMRHHDPFARQAHHMGGIDDDELGRDYRQQPMGPAFSTPYRDRIKAARPSQSGRPGGQEQNSASPSSEDPSEALKRFLFGGNLQSSPAPAPGRHINHATLQRAPFPAVHQSPPTRAANQGPPPAHSASQGGNLQAMENDLRRILRLDAGPPSANTERRLFMH</sequence>
<organism evidence="2 3">
    <name type="scientific">Geosmithia morbida</name>
    <dbReference type="NCBI Taxonomy" id="1094350"/>
    <lineage>
        <taxon>Eukaryota</taxon>
        <taxon>Fungi</taxon>
        <taxon>Dikarya</taxon>
        <taxon>Ascomycota</taxon>
        <taxon>Pezizomycotina</taxon>
        <taxon>Sordariomycetes</taxon>
        <taxon>Hypocreomycetidae</taxon>
        <taxon>Hypocreales</taxon>
        <taxon>Bionectriaceae</taxon>
        <taxon>Geosmithia</taxon>
    </lineage>
</organism>
<name>A0A9P5CZB3_9HYPO</name>
<dbReference type="Proteomes" id="UP000749293">
    <property type="component" value="Unassembled WGS sequence"/>
</dbReference>
<comment type="caution">
    <text evidence="2">The sequence shown here is derived from an EMBL/GenBank/DDBJ whole genome shotgun (WGS) entry which is preliminary data.</text>
</comment>
<evidence type="ECO:0008006" key="4">
    <source>
        <dbReference type="Google" id="ProtNLM"/>
    </source>
</evidence>
<evidence type="ECO:0000313" key="3">
    <source>
        <dbReference type="Proteomes" id="UP000749293"/>
    </source>
</evidence>
<dbReference type="OrthoDB" id="2142961at2759"/>
<feature type="compositionally biased region" description="Polar residues" evidence="1">
    <location>
        <begin position="315"/>
        <end position="327"/>
    </location>
</feature>
<feature type="compositionally biased region" description="Low complexity" evidence="1">
    <location>
        <begin position="142"/>
        <end position="153"/>
    </location>
</feature>
<feature type="compositionally biased region" description="Polar residues" evidence="1">
    <location>
        <begin position="65"/>
        <end position="83"/>
    </location>
</feature>
<gene>
    <name evidence="2" type="ORF">GMORB2_3088</name>
</gene>
<dbReference type="EMBL" id="JAANYQ010000017">
    <property type="protein sequence ID" value="KAF4120287.1"/>
    <property type="molecule type" value="Genomic_DNA"/>
</dbReference>
<dbReference type="GO" id="GO:0016071">
    <property type="term" value="P:mRNA metabolic process"/>
    <property type="evidence" value="ECO:0007669"/>
    <property type="project" value="UniProtKB-ARBA"/>
</dbReference>
<feature type="region of interest" description="Disordered" evidence="1">
    <location>
        <begin position="142"/>
        <end position="428"/>
    </location>
</feature>
<feature type="compositionally biased region" description="Basic and acidic residues" evidence="1">
    <location>
        <begin position="216"/>
        <end position="227"/>
    </location>
</feature>
<accession>A0A9P5CZB3</accession>
<evidence type="ECO:0000256" key="1">
    <source>
        <dbReference type="SAM" id="MobiDB-lite"/>
    </source>
</evidence>
<feature type="compositionally biased region" description="Polar residues" evidence="1">
    <location>
        <begin position="156"/>
        <end position="166"/>
    </location>
</feature>
<feature type="compositionally biased region" description="Polar residues" evidence="1">
    <location>
        <begin position="93"/>
        <end position="122"/>
    </location>
</feature>